<dbReference type="EMBL" id="JNBR01001449">
    <property type="protein sequence ID" value="OQR87349.1"/>
    <property type="molecule type" value="Genomic_DNA"/>
</dbReference>
<evidence type="ECO:0000313" key="3">
    <source>
        <dbReference type="EMBL" id="OQR87349.1"/>
    </source>
</evidence>
<reference evidence="3 4" key="1">
    <citation type="journal article" date="2014" name="Genome Biol. Evol.">
        <title>The secreted proteins of Achlya hypogyna and Thraustotheca clavata identify the ancestral oomycete secretome and reveal gene acquisitions by horizontal gene transfer.</title>
        <authorList>
            <person name="Misner I."/>
            <person name="Blouin N."/>
            <person name="Leonard G."/>
            <person name="Richards T.A."/>
            <person name="Lane C.E."/>
        </authorList>
    </citation>
    <scope>NUCLEOTIDE SEQUENCE [LARGE SCALE GENOMIC DNA]</scope>
    <source>
        <strain evidence="3 4">ATCC 48635</strain>
    </source>
</reference>
<proteinExistence type="predicted"/>
<organism evidence="3 4">
    <name type="scientific">Achlya hypogyna</name>
    <name type="common">Oomycete</name>
    <name type="synonym">Protoachlya hypogyna</name>
    <dbReference type="NCBI Taxonomy" id="1202772"/>
    <lineage>
        <taxon>Eukaryota</taxon>
        <taxon>Sar</taxon>
        <taxon>Stramenopiles</taxon>
        <taxon>Oomycota</taxon>
        <taxon>Saprolegniomycetes</taxon>
        <taxon>Saprolegniales</taxon>
        <taxon>Achlyaceae</taxon>
        <taxon>Achlya</taxon>
    </lineage>
</organism>
<evidence type="ECO:0000313" key="4">
    <source>
        <dbReference type="Proteomes" id="UP000243579"/>
    </source>
</evidence>
<keyword evidence="1" id="KW-0677">Repeat</keyword>
<dbReference type="InterPro" id="IPR019734">
    <property type="entry name" value="TPR_rpt"/>
</dbReference>
<dbReference type="InterPro" id="IPR039226">
    <property type="entry name" value="Ski3/TTC37"/>
</dbReference>
<evidence type="ECO:0000256" key="2">
    <source>
        <dbReference type="ARBA" id="ARBA00022803"/>
    </source>
</evidence>
<dbReference type="Gene3D" id="1.25.40.10">
    <property type="entry name" value="Tetratricopeptide repeat domain"/>
    <property type="match status" value="5"/>
</dbReference>
<dbReference type="SUPFAM" id="SSF48452">
    <property type="entry name" value="TPR-like"/>
    <property type="match status" value="5"/>
</dbReference>
<dbReference type="SMART" id="SM00028">
    <property type="entry name" value="TPR"/>
    <property type="match status" value="9"/>
</dbReference>
<dbReference type="PANTHER" id="PTHR15704:SF7">
    <property type="entry name" value="SUPERKILLER COMPLEX PROTEIN 3"/>
    <property type="match status" value="1"/>
</dbReference>
<sequence>MLKQYVAEAKAKLKEEAYEEALRASTRAVELDALNFQALICMGKSHFHLNNACLLPPMDVLSADAYKRAAAIQVDVPFAWKGMLEVYECANDHAGMLEPLEKLSGILFKNGKFDRCQKMLFDLAKAATEAKQYAKALESWHPLLVQDSARPELFCETHQNDELPSLVDMWLAVLHVIQASKSAGPFQSPEAVLFTLVTKIRDAAVAAGEWALPDEVAVVLDTYADLALSRLVQPGSSTKNQDRQTLDAICRDMITWCPVAKRAAEILLLRAEDCDGALTEGQHQMCDSILRRTDPDNLLLMAVDGLGMFHAKAYPSARETLLACIAAGPHLIAARVALAKIALVPGATFHPQECIDMVHAAQDAVAWRYDNLLTSPSPVLYDETQLSLLTGAAYRAQAKWSEAIVCYEGIIEHEPLLEAGAVGLAEVYLAQDQAAPAADALQFLSPKAPSVALCSARGRLLHLQGDLPAAREVLENGNALAGDALELSVLKRRLADVYWALDGDWRCNKMFCVASLLAAAKLNPHDAAAFAALGRWYHEVGRDLVRAEKCFLKALSLDPACAVAGDLVSDMYATHGEHERNVRLWTDVTTPKEGVAPPLWALRRLAQHQLDVGDEAAIASLHKMLRQEPANAASWAALGHVYAAFGRVMAAQKSYAKAVSLGLDANPSVLCELARIELSVGLFDEALTHLRAAVAAVDAADVAVRKLLADTLFQHAKFLCGQGLYGRAAAHLHEASELLHACTAATSAPALWKLLGDVHCFAFYLAPGDFASWVDFISRGSQAYSTVAKLEPETPQAWYDVGVGLWYEAMACGSVEGVAMGQRALEHAPAFPSAVAALVQRAREAFGRCLALDPLDAMAWNAFGAVQGHVVLKHFGFVRAIQLSNVDCAWANLGMLYAHAALPATAQKAFLSLQGVNPNNPAMWTGYGLLELRKDNPHQAHAAYVCALQMRLDLDVLYGVASTALRFPASVKPKDVLETEHVHFALCKYLERDPFNTAAHNAQGVALMELGLHDLAAAAFARADPANENVRVNVVRNFVAAGDWERALAAWNELMVRDATHGLLAAQIYSGLGRFEDAARRLEALPKFANTTTSLFVDLARCEVEFQARQKLSPVSEAVLAQAMADFPRHEVVAVTLARIERDWLGYWQAGEDAPTVPTSLKSHRDLAPAWLHAAVTGDHIAETTIIALAKLRQGVSDVDRPAAHPIARQVLAVLDTFTTWSPPHANALKWLHEAPTNPRARLAVVLHLFKRYAAAPDVAVLAVLGRSLQQATAQDGQDDGMRWQLHVLRSGYYMWTREEETAKQHAALALALVPAIAATETRDLFAARSLVFTDAAGALDKYHACLRQTADNAEVLAEMAAIVGALGWPKAAVRLWKALHQLDDKWKFMNIVQRYVASVGVEAPKVLNKYLKEIQSFVKDDADNTARKNLVAALTALTA</sequence>
<dbReference type="STRING" id="1202772.A0A1V9YNS1"/>
<dbReference type="OrthoDB" id="421075at2759"/>
<protein>
    <submittedName>
        <fullName evidence="3">Uncharacterized protein</fullName>
    </submittedName>
</protein>
<dbReference type="GO" id="GO:0006401">
    <property type="term" value="P:RNA catabolic process"/>
    <property type="evidence" value="ECO:0007669"/>
    <property type="project" value="InterPro"/>
</dbReference>
<comment type="caution">
    <text evidence="3">The sequence shown here is derived from an EMBL/GenBank/DDBJ whole genome shotgun (WGS) entry which is preliminary data.</text>
</comment>
<dbReference type="PANTHER" id="PTHR15704">
    <property type="entry name" value="SUPERKILLER 3 PROTEIN-RELATED"/>
    <property type="match status" value="1"/>
</dbReference>
<gene>
    <name evidence="3" type="ORF">ACHHYP_09083</name>
</gene>
<keyword evidence="4" id="KW-1185">Reference proteome</keyword>
<dbReference type="GO" id="GO:0055087">
    <property type="term" value="C:Ski complex"/>
    <property type="evidence" value="ECO:0007669"/>
    <property type="project" value="InterPro"/>
</dbReference>
<evidence type="ECO:0000256" key="1">
    <source>
        <dbReference type="ARBA" id="ARBA00022737"/>
    </source>
</evidence>
<keyword evidence="2" id="KW-0802">TPR repeat</keyword>
<accession>A0A1V9YNS1</accession>
<name>A0A1V9YNS1_ACHHY</name>
<dbReference type="InterPro" id="IPR011990">
    <property type="entry name" value="TPR-like_helical_dom_sf"/>
</dbReference>
<dbReference type="Proteomes" id="UP000243579">
    <property type="component" value="Unassembled WGS sequence"/>
</dbReference>